<evidence type="ECO:0000256" key="2">
    <source>
        <dbReference type="ARBA" id="ARBA00022679"/>
    </source>
</evidence>
<dbReference type="InterPro" id="IPR027350">
    <property type="entry name" value="GT23_dom"/>
</dbReference>
<evidence type="ECO:0000256" key="1">
    <source>
        <dbReference type="ARBA" id="ARBA00022676"/>
    </source>
</evidence>
<comment type="similarity">
    <text evidence="3">Belongs to the glycosyltransferase 23 family.</text>
</comment>
<evidence type="ECO:0000259" key="4">
    <source>
        <dbReference type="PROSITE" id="PS51659"/>
    </source>
</evidence>
<gene>
    <name evidence="5" type="ORF">MAR_038011</name>
</gene>
<dbReference type="EMBL" id="CP111024">
    <property type="protein sequence ID" value="WAR24342.1"/>
    <property type="molecule type" value="Genomic_DNA"/>
</dbReference>
<evidence type="ECO:0000256" key="3">
    <source>
        <dbReference type="PROSITE-ProRule" id="PRU00992"/>
    </source>
</evidence>
<protein>
    <submittedName>
        <fullName evidence="5">FUT8-like protein</fullName>
    </submittedName>
</protein>
<proteinExistence type="inferred from homology"/>
<keyword evidence="1 3" id="KW-0328">Glycosyltransferase</keyword>
<dbReference type="PROSITE" id="PS51659">
    <property type="entry name" value="GT23"/>
    <property type="match status" value="1"/>
</dbReference>
<feature type="region of interest" description="Important for donor substrate binding" evidence="3">
    <location>
        <begin position="402"/>
        <end position="403"/>
    </location>
</feature>
<sequence>MTRVKGIHALLAICGASLVLIICKYEFVNKQSALLIMPTKEPKKNSVSTVTKLDFNSTNMMLHFASQAKRYFVEIAQDMKTTSMQNYMNSTLSDVSALLEVKENMLYTFEEIFPSTQIDLKLQDVVKSSPFSSLRKDRLPINEAIQKELIQRYRDKGFGHFAEFVLKRCEGLKELSANDSGIMETLSNVCKKLLKLQTELARGVLEEKIRHQTGNEWRIKMSRELQSEVQYHLNQYKESPQCNSSRILTCLHVFWTPIGSFIHRTLSCLVAALSSQRALVMDAKDTTFIPTNWGSYMNLKHRHHWPCSISNSMNINNEKDLAKYSSFEELTMPASGNSITNPTEIPNHLAKKLFSFNKHPSAWWIGVMAEYVMLGKDKLSRIFQDAIQTMPFTSPVVGVHVRRTDKIGPEARFHALEEYMINVADWYNAYEAVHGHVERKVYLASDNVEVLFEAEQKYPEYVFMFNKTTTKHSTNVKTRTSKLAMDAIVRDTVLLSRCDFLVCTMSSNVGDVIITNTFKQSQVQEKGFIIGKNRRTGQTGLVPKYKIVEVFIQKQYTHQ</sequence>
<keyword evidence="2 3" id="KW-0808">Transferase</keyword>
<keyword evidence="6" id="KW-1185">Reference proteome</keyword>
<dbReference type="PANTHER" id="PTHR13132:SF29">
    <property type="entry name" value="ALPHA-(1,6)-FUCOSYLTRANSFERASE"/>
    <property type="match status" value="1"/>
</dbReference>
<dbReference type="PANTHER" id="PTHR13132">
    <property type="entry name" value="ALPHA- 1,6 -FUCOSYLTRANSFERASE"/>
    <property type="match status" value="1"/>
</dbReference>
<organism evidence="5 6">
    <name type="scientific">Mya arenaria</name>
    <name type="common">Soft-shell clam</name>
    <dbReference type="NCBI Taxonomy" id="6604"/>
    <lineage>
        <taxon>Eukaryota</taxon>
        <taxon>Metazoa</taxon>
        <taxon>Spiralia</taxon>
        <taxon>Lophotrochozoa</taxon>
        <taxon>Mollusca</taxon>
        <taxon>Bivalvia</taxon>
        <taxon>Autobranchia</taxon>
        <taxon>Heteroconchia</taxon>
        <taxon>Euheterodonta</taxon>
        <taxon>Imparidentia</taxon>
        <taxon>Neoheterodontei</taxon>
        <taxon>Myida</taxon>
        <taxon>Myoidea</taxon>
        <taxon>Myidae</taxon>
        <taxon>Mya</taxon>
    </lineage>
</organism>
<evidence type="ECO:0000313" key="6">
    <source>
        <dbReference type="Proteomes" id="UP001164746"/>
    </source>
</evidence>
<dbReference type="Proteomes" id="UP001164746">
    <property type="component" value="Chromosome 13"/>
</dbReference>
<dbReference type="Pfam" id="PF19745">
    <property type="entry name" value="FUT8_N_cat"/>
    <property type="match status" value="1"/>
</dbReference>
<name>A0ABY7FTI5_MYAAR</name>
<reference evidence="5" key="1">
    <citation type="submission" date="2022-11" db="EMBL/GenBank/DDBJ databases">
        <title>Centuries of genome instability and evolution in soft-shell clam transmissible cancer (bioRxiv).</title>
        <authorList>
            <person name="Hart S.F.M."/>
            <person name="Yonemitsu M.A."/>
            <person name="Giersch R.M."/>
            <person name="Beal B.F."/>
            <person name="Arriagada G."/>
            <person name="Davis B.W."/>
            <person name="Ostrander E.A."/>
            <person name="Goff S.P."/>
            <person name="Metzger M.J."/>
        </authorList>
    </citation>
    <scope>NUCLEOTIDE SEQUENCE</scope>
    <source>
        <strain evidence="5">MELC-2E11</strain>
        <tissue evidence="5">Siphon/mantle</tissue>
    </source>
</reference>
<accession>A0ABY7FTI5</accession>
<feature type="domain" description="GT23" evidence="4">
    <location>
        <begin position="244"/>
        <end position="531"/>
    </location>
</feature>
<dbReference type="Gene3D" id="3.40.50.11350">
    <property type="match status" value="1"/>
</dbReference>
<evidence type="ECO:0000313" key="5">
    <source>
        <dbReference type="EMBL" id="WAR24342.1"/>
    </source>
</evidence>
<dbReference type="InterPro" id="IPR045573">
    <property type="entry name" value="Fut8_N_cat"/>
</dbReference>